<proteinExistence type="predicted"/>
<dbReference type="OrthoDB" id="2058201at2"/>
<evidence type="ECO:0000313" key="2">
    <source>
        <dbReference type="Proteomes" id="UP000276770"/>
    </source>
</evidence>
<dbReference type="EMBL" id="RCVZ01000007">
    <property type="protein sequence ID" value="RLQ95148.1"/>
    <property type="molecule type" value="Genomic_DNA"/>
</dbReference>
<sequence length="142" mass="16619">MEKNIAFNIPTYKDSDGYKYWVPLLEYFLAKANKIEIHCWNDEVETIKELTALHNGVLQVVIQDNLTIFTGNKTRGLTDYLLNNYTDKNEKIKWFTINVNQDEDSVIHSGHWGSEFFVPNVLEEEIELIKSLTPPDTIFHHF</sequence>
<keyword evidence="2" id="KW-1185">Reference proteome</keyword>
<organism evidence="1 2">
    <name type="scientific">Falsibacillus albus</name>
    <dbReference type="NCBI Taxonomy" id="2478915"/>
    <lineage>
        <taxon>Bacteria</taxon>
        <taxon>Bacillati</taxon>
        <taxon>Bacillota</taxon>
        <taxon>Bacilli</taxon>
        <taxon>Bacillales</taxon>
        <taxon>Bacillaceae</taxon>
        <taxon>Falsibacillus</taxon>
    </lineage>
</organism>
<evidence type="ECO:0000313" key="1">
    <source>
        <dbReference type="EMBL" id="RLQ95148.1"/>
    </source>
</evidence>
<protein>
    <submittedName>
        <fullName evidence="1">Uncharacterized protein</fullName>
    </submittedName>
</protein>
<dbReference type="AlphaFoldDB" id="A0A3L7JWB1"/>
<gene>
    <name evidence="1" type="ORF">D9X91_11670</name>
</gene>
<accession>A0A3L7JWB1</accession>
<reference evidence="1 2" key="1">
    <citation type="submission" date="2018-10" db="EMBL/GenBank/DDBJ databases">
        <title>Falsibacillus sp. genome draft.</title>
        <authorList>
            <person name="Shi S."/>
        </authorList>
    </citation>
    <scope>NUCLEOTIDE SEQUENCE [LARGE SCALE GENOMIC DNA]</scope>
    <source>
        <strain evidence="1 2">GY 10110</strain>
    </source>
</reference>
<comment type="caution">
    <text evidence="1">The sequence shown here is derived from an EMBL/GenBank/DDBJ whole genome shotgun (WGS) entry which is preliminary data.</text>
</comment>
<dbReference type="Proteomes" id="UP000276770">
    <property type="component" value="Unassembled WGS sequence"/>
</dbReference>
<dbReference type="RefSeq" id="WP_121680804.1">
    <property type="nucleotide sequence ID" value="NZ_RCVZ01000007.1"/>
</dbReference>
<name>A0A3L7JWB1_9BACI</name>